<evidence type="ECO:0000256" key="1">
    <source>
        <dbReference type="ARBA" id="ARBA00003746"/>
    </source>
</evidence>
<evidence type="ECO:0000256" key="16">
    <source>
        <dbReference type="SAM" id="Phobius"/>
    </source>
</evidence>
<dbReference type="GO" id="GO:0005789">
    <property type="term" value="C:endoplasmic reticulum membrane"/>
    <property type="evidence" value="ECO:0007669"/>
    <property type="project" value="UniProtKB-SubCell"/>
</dbReference>
<comment type="subcellular location">
    <subcellularLocation>
        <location evidence="13">Endomembrane system</location>
        <topology evidence="13">Single-pass type IV membrane protein</topology>
    </subcellularLocation>
    <subcellularLocation>
        <location evidence="2">Endoplasmic reticulum membrane</location>
        <topology evidence="2">Single-pass membrane protein</topology>
    </subcellularLocation>
</comment>
<evidence type="ECO:0000313" key="19">
    <source>
        <dbReference type="Proteomes" id="UP000708208"/>
    </source>
</evidence>
<evidence type="ECO:0000256" key="14">
    <source>
        <dbReference type="SAM" id="Coils"/>
    </source>
</evidence>
<dbReference type="AlphaFoldDB" id="A0A8J2KGL3"/>
<evidence type="ECO:0000259" key="17">
    <source>
        <dbReference type="Pfam" id="PF10496"/>
    </source>
</evidence>
<dbReference type="Proteomes" id="UP000708208">
    <property type="component" value="Unassembled WGS sequence"/>
</dbReference>
<dbReference type="PANTHER" id="PTHR15959">
    <property type="entry name" value="SYNTAXIN-18"/>
    <property type="match status" value="1"/>
</dbReference>
<evidence type="ECO:0000256" key="8">
    <source>
        <dbReference type="ARBA" id="ARBA00022892"/>
    </source>
</evidence>
<feature type="compositionally biased region" description="Polar residues" evidence="15">
    <location>
        <begin position="36"/>
        <end position="45"/>
    </location>
</feature>
<evidence type="ECO:0000256" key="4">
    <source>
        <dbReference type="ARBA" id="ARBA00019409"/>
    </source>
</evidence>
<dbReference type="GO" id="GO:0006890">
    <property type="term" value="P:retrograde vesicle-mediated transport, Golgi to endoplasmic reticulum"/>
    <property type="evidence" value="ECO:0007669"/>
    <property type="project" value="TreeGrafter"/>
</dbReference>
<feature type="domain" description="SNARE-complex protein Syntaxin-18 N-terminal" evidence="17">
    <location>
        <begin position="128"/>
        <end position="195"/>
    </location>
</feature>
<comment type="similarity">
    <text evidence="3">Belongs to the syntaxin family.</text>
</comment>
<dbReference type="FunFam" id="1.20.5.110:FF:000015">
    <property type="entry name" value="Syntaxin-18, putative"/>
    <property type="match status" value="1"/>
</dbReference>
<comment type="function">
    <text evidence="1">Syntaxin that may be involved in targeting and fusion of Golgi-derived retrograde transport vesicles with the ER.</text>
</comment>
<dbReference type="CDD" id="cd15850">
    <property type="entry name" value="SNARE_syntaxin18"/>
    <property type="match status" value="1"/>
</dbReference>
<evidence type="ECO:0000256" key="9">
    <source>
        <dbReference type="ARBA" id="ARBA00022927"/>
    </source>
</evidence>
<keyword evidence="10 16" id="KW-1133">Transmembrane helix</keyword>
<dbReference type="PANTHER" id="PTHR15959:SF0">
    <property type="entry name" value="SYNTAXIN-18"/>
    <property type="match status" value="1"/>
</dbReference>
<feature type="region of interest" description="Disordered" evidence="15">
    <location>
        <begin position="22"/>
        <end position="46"/>
    </location>
</feature>
<evidence type="ECO:0000256" key="2">
    <source>
        <dbReference type="ARBA" id="ARBA00004389"/>
    </source>
</evidence>
<keyword evidence="19" id="KW-1185">Reference proteome</keyword>
<evidence type="ECO:0000256" key="12">
    <source>
        <dbReference type="ARBA" id="ARBA00023136"/>
    </source>
</evidence>
<keyword evidence="6 16" id="KW-0812">Transmembrane</keyword>
<gene>
    <name evidence="18" type="ORF">AFUS01_LOCUS24834</name>
</gene>
<evidence type="ECO:0000256" key="15">
    <source>
        <dbReference type="SAM" id="MobiDB-lite"/>
    </source>
</evidence>
<dbReference type="Pfam" id="PF10496">
    <property type="entry name" value="Syntaxin-18_N"/>
    <property type="match status" value="1"/>
</dbReference>
<comment type="caution">
    <text evidence="18">The sequence shown here is derived from an EMBL/GenBank/DDBJ whole genome shotgun (WGS) entry which is preliminary data.</text>
</comment>
<proteinExistence type="inferred from homology"/>
<dbReference type="EMBL" id="CAJVCH010313704">
    <property type="protein sequence ID" value="CAG7786260.1"/>
    <property type="molecule type" value="Genomic_DNA"/>
</dbReference>
<evidence type="ECO:0000256" key="6">
    <source>
        <dbReference type="ARBA" id="ARBA00022692"/>
    </source>
</evidence>
<organism evidence="18 19">
    <name type="scientific">Allacma fusca</name>
    <dbReference type="NCBI Taxonomy" id="39272"/>
    <lineage>
        <taxon>Eukaryota</taxon>
        <taxon>Metazoa</taxon>
        <taxon>Ecdysozoa</taxon>
        <taxon>Arthropoda</taxon>
        <taxon>Hexapoda</taxon>
        <taxon>Collembola</taxon>
        <taxon>Symphypleona</taxon>
        <taxon>Sminthuridae</taxon>
        <taxon>Allacma</taxon>
    </lineage>
</organism>
<keyword evidence="7" id="KW-0256">Endoplasmic reticulum</keyword>
<reference evidence="18" key="1">
    <citation type="submission" date="2021-06" db="EMBL/GenBank/DDBJ databases">
        <authorList>
            <person name="Hodson N. C."/>
            <person name="Mongue J. A."/>
            <person name="Jaron S. K."/>
        </authorList>
    </citation>
    <scope>NUCLEOTIDE SEQUENCE</scope>
</reference>
<evidence type="ECO:0000256" key="13">
    <source>
        <dbReference type="ARBA" id="ARBA00046280"/>
    </source>
</evidence>
<keyword evidence="8" id="KW-0931">ER-Golgi transport</keyword>
<name>A0A8J2KGL3_9HEXA</name>
<keyword evidence="12 16" id="KW-0472">Membrane</keyword>
<evidence type="ECO:0000256" key="3">
    <source>
        <dbReference type="ARBA" id="ARBA00009063"/>
    </source>
</evidence>
<keyword evidence="5" id="KW-0813">Transport</keyword>
<protein>
    <recommendedName>
        <fullName evidence="4">Syntaxin-18</fullName>
    </recommendedName>
</protein>
<evidence type="ECO:0000256" key="11">
    <source>
        <dbReference type="ARBA" id="ARBA00023054"/>
    </source>
</evidence>
<dbReference type="GO" id="GO:0015031">
    <property type="term" value="P:protein transport"/>
    <property type="evidence" value="ECO:0007669"/>
    <property type="project" value="UniProtKB-KW"/>
</dbReference>
<evidence type="ECO:0000256" key="7">
    <source>
        <dbReference type="ARBA" id="ARBA00022824"/>
    </source>
</evidence>
<evidence type="ECO:0000256" key="10">
    <source>
        <dbReference type="ARBA" id="ARBA00022989"/>
    </source>
</evidence>
<dbReference type="OrthoDB" id="342981at2759"/>
<dbReference type="InterPro" id="IPR019529">
    <property type="entry name" value="Syntaxin-18_N"/>
</dbReference>
<keyword evidence="11 14" id="KW-0175">Coiled coil</keyword>
<feature type="coiled-coil region" evidence="14">
    <location>
        <begin position="322"/>
        <end position="349"/>
    </location>
</feature>
<keyword evidence="9" id="KW-0653">Protein transport</keyword>
<dbReference type="GO" id="GO:0031201">
    <property type="term" value="C:SNARE complex"/>
    <property type="evidence" value="ECO:0007669"/>
    <property type="project" value="TreeGrafter"/>
</dbReference>
<feature type="transmembrane region" description="Helical" evidence="16">
    <location>
        <begin position="402"/>
        <end position="423"/>
    </location>
</feature>
<sequence length="425" mass="47824">MNVNPGVVDSLTKLEPFGPPTFLLPRHPRTAREKTPSQPRPSWSKSAKDFKLSQAVVTHVTSYALLCLPRVNCLCRETTVFVHVSVVVEELTQWPNLYSYPDTGRVLKDGHHTALGTDGSSPNGTGAKSKIFPGKKSEYYSKARELCSTITTLRGYLVDNRSAYLNFGSGPLTRNAGVWKSNEEEKLTDAQRDRIDGDVQKIVQNCQKKIFEFQRRVDSGDMSSTCPQLHSHLENVLNSLADYLKEVCTIHSEMRAVRVKRTIDYQTMSRLASHAVHSPIPKSKLKSGSSTLIRDNTDEMDSALQSTSVPAFFEEEISPEEMQIFEAENAQLLNELNSMAEEVDQIESSVVQIAQLQEIFTEKVLEQEKDIGKISNLVVGATENIRGGNEQIRQAIQKNADFRAWVLFFIIVMSFSLLFLDWYNE</sequence>
<evidence type="ECO:0000256" key="5">
    <source>
        <dbReference type="ARBA" id="ARBA00022448"/>
    </source>
</evidence>
<accession>A0A8J2KGL3</accession>
<evidence type="ECO:0000313" key="18">
    <source>
        <dbReference type="EMBL" id="CAG7786260.1"/>
    </source>
</evidence>